<dbReference type="SUPFAM" id="SSF53335">
    <property type="entry name" value="S-adenosyl-L-methionine-dependent methyltransferases"/>
    <property type="match status" value="1"/>
</dbReference>
<keyword evidence="1" id="KW-0808">Transferase</keyword>
<accession>A0ABV7XAV5</accession>
<keyword evidence="1" id="KW-0489">Methyltransferase</keyword>
<dbReference type="EMBL" id="JBHRXV010000010">
    <property type="protein sequence ID" value="MFC3713275.1"/>
    <property type="molecule type" value="Genomic_DNA"/>
</dbReference>
<dbReference type="Proteomes" id="UP001595615">
    <property type="component" value="Unassembled WGS sequence"/>
</dbReference>
<dbReference type="Pfam" id="PF13578">
    <property type="entry name" value="Methyltransf_24"/>
    <property type="match status" value="1"/>
</dbReference>
<proteinExistence type="predicted"/>
<keyword evidence="2" id="KW-1185">Reference proteome</keyword>
<reference evidence="2" key="1">
    <citation type="journal article" date="2019" name="Int. J. Syst. Evol. Microbiol.">
        <title>The Global Catalogue of Microorganisms (GCM) 10K type strain sequencing project: providing services to taxonomists for standard genome sequencing and annotation.</title>
        <authorList>
            <consortium name="The Broad Institute Genomics Platform"/>
            <consortium name="The Broad Institute Genome Sequencing Center for Infectious Disease"/>
            <person name="Wu L."/>
            <person name="Ma J."/>
        </authorList>
    </citation>
    <scope>NUCLEOTIDE SEQUENCE [LARGE SCALE GENOMIC DNA]</scope>
    <source>
        <strain evidence="2">KCTC 42644</strain>
    </source>
</reference>
<dbReference type="GO" id="GO:0008168">
    <property type="term" value="F:methyltransferase activity"/>
    <property type="evidence" value="ECO:0007669"/>
    <property type="project" value="UniProtKB-KW"/>
</dbReference>
<dbReference type="Gene3D" id="3.40.50.150">
    <property type="entry name" value="Vaccinia Virus protein VP39"/>
    <property type="match status" value="1"/>
</dbReference>
<evidence type="ECO:0000313" key="1">
    <source>
        <dbReference type="EMBL" id="MFC3713275.1"/>
    </source>
</evidence>
<gene>
    <name evidence="1" type="ORF">ACFOMD_11865</name>
</gene>
<dbReference type="RefSeq" id="WP_380861599.1">
    <property type="nucleotide sequence ID" value="NZ_JBHRXV010000010.1"/>
</dbReference>
<protein>
    <submittedName>
        <fullName evidence="1">Class I SAM-dependent methyltransferase</fullName>
    </submittedName>
</protein>
<sequence>MIGTYPLARTLDIVGSVGHRFQVWGRWLSAAAGGATTFRAHREGQVARASARRELLSLIRLSDAQVPPDGGWVAGADFLLLLARQVLAQKPGLVVEFGSGVSSVVIGRCLQLNGHGRLVSFDHDAGFAELTRRRLARAGVPGEVHAAPLKPGVDGYGGSWYGHGELPDGIDLLVIDGPPAWREEQAESRGSAAPAAFGKLAPGGIVLLDDAARPGEQRVAQRWRAEHPEIAFEDAVTQKGVLIGVRA</sequence>
<dbReference type="GO" id="GO:0032259">
    <property type="term" value="P:methylation"/>
    <property type="evidence" value="ECO:0007669"/>
    <property type="project" value="UniProtKB-KW"/>
</dbReference>
<dbReference type="InterPro" id="IPR029063">
    <property type="entry name" value="SAM-dependent_MTases_sf"/>
</dbReference>
<evidence type="ECO:0000313" key="2">
    <source>
        <dbReference type="Proteomes" id="UP001595615"/>
    </source>
</evidence>
<name>A0ABV7XAV5_9SPHN</name>
<organism evidence="1 2">
    <name type="scientific">Sphingoaurantiacus capsulatus</name>
    <dbReference type="NCBI Taxonomy" id="1771310"/>
    <lineage>
        <taxon>Bacteria</taxon>
        <taxon>Pseudomonadati</taxon>
        <taxon>Pseudomonadota</taxon>
        <taxon>Alphaproteobacteria</taxon>
        <taxon>Sphingomonadales</taxon>
        <taxon>Sphingosinicellaceae</taxon>
        <taxon>Sphingoaurantiacus</taxon>
    </lineage>
</organism>
<comment type="caution">
    <text evidence="1">The sequence shown here is derived from an EMBL/GenBank/DDBJ whole genome shotgun (WGS) entry which is preliminary data.</text>
</comment>